<dbReference type="PANTHER" id="PTHR33969:SF2">
    <property type="entry name" value="SEGREGATION AND CONDENSATION PROTEIN A"/>
    <property type="match status" value="1"/>
</dbReference>
<dbReference type="InterPro" id="IPR003768">
    <property type="entry name" value="ScpA"/>
</dbReference>
<name>K9H2X4_9PROT</name>
<keyword evidence="4" id="KW-1185">Reference proteome</keyword>
<dbReference type="PATRIC" id="fig|1238182.3.peg.1445"/>
<protein>
    <recommendedName>
        <fullName evidence="1">Segregation and condensation protein A</fullName>
    </recommendedName>
</protein>
<evidence type="ECO:0000313" key="4">
    <source>
        <dbReference type="Proteomes" id="UP000009881"/>
    </source>
</evidence>
<dbReference type="Proteomes" id="UP000009881">
    <property type="component" value="Unassembled WGS sequence"/>
</dbReference>
<comment type="caution">
    <text evidence="3">The sequence shown here is derived from an EMBL/GenBank/DDBJ whole genome shotgun (WGS) entry which is preliminary data.</text>
</comment>
<proteinExistence type="predicted"/>
<evidence type="ECO:0000256" key="1">
    <source>
        <dbReference type="ARBA" id="ARBA00044777"/>
    </source>
</evidence>
<dbReference type="AlphaFoldDB" id="K9H2X4"/>
<evidence type="ECO:0000313" key="3">
    <source>
        <dbReference type="EMBL" id="EKV31409.1"/>
    </source>
</evidence>
<organism evidence="3 4">
    <name type="scientific">Caenispirillum salinarum AK4</name>
    <dbReference type="NCBI Taxonomy" id="1238182"/>
    <lineage>
        <taxon>Bacteria</taxon>
        <taxon>Pseudomonadati</taxon>
        <taxon>Pseudomonadota</taxon>
        <taxon>Alphaproteobacteria</taxon>
        <taxon>Rhodospirillales</taxon>
        <taxon>Novispirillaceae</taxon>
        <taxon>Caenispirillum</taxon>
    </lineage>
</organism>
<dbReference type="eggNOG" id="COG1354">
    <property type="taxonomic scope" value="Bacteria"/>
</dbReference>
<gene>
    <name evidence="3" type="ORF">C882_3782</name>
</gene>
<dbReference type="RefSeq" id="WP_009539890.1">
    <property type="nucleotide sequence ID" value="NZ_ANHY01000006.1"/>
</dbReference>
<accession>K9H2X4</accession>
<dbReference type="Pfam" id="PF02616">
    <property type="entry name" value="SMC_ScpA"/>
    <property type="match status" value="1"/>
</dbReference>
<reference evidence="3 4" key="1">
    <citation type="journal article" date="2013" name="Genome Announc.">
        <title>Draft Genome Sequence of an Alphaproteobacterium, Caenispirillum salinarum AK4(T), Isolated from a Solar Saltern.</title>
        <authorList>
            <person name="Khatri I."/>
            <person name="Singh A."/>
            <person name="Korpole S."/>
            <person name="Pinnaka A.K."/>
            <person name="Subramanian S."/>
        </authorList>
    </citation>
    <scope>NUCLEOTIDE SEQUENCE [LARGE SCALE GENOMIC DNA]</scope>
    <source>
        <strain evidence="3 4">AK4</strain>
    </source>
</reference>
<sequence length="282" mass="31535">MADSDSPEDPPVPANDDAPFVDDAEAAADGEAPAAPLLLDLDGFEGPIDVLLNLARDQKVDLVHISILALAEQYLEFIQQARERHLELAADYLVMAAWLAYLKSRLLLPSEETDEEPSGEELAAALQFQLRRLEAMQEAGERFLEMPRLGTKRLTRGAPEDLAGVTRSVYDVTLYDLLRAYADHKKRTSRVDFQIEPLTLYSVDDAIKRIERMFGAIPDWSALDDLLPTGITEPLMRRSAMCAHFIASLELVKQGKLDVRQEGGHYSPIQIRTARDPRPEEI</sequence>
<dbReference type="EMBL" id="ANHY01000006">
    <property type="protein sequence ID" value="EKV31409.1"/>
    <property type="molecule type" value="Genomic_DNA"/>
</dbReference>
<dbReference type="STRING" id="1238182.C882_3782"/>
<dbReference type="OrthoDB" id="9793741at2"/>
<dbReference type="Gene3D" id="6.10.250.2410">
    <property type="match status" value="1"/>
</dbReference>
<dbReference type="PANTHER" id="PTHR33969">
    <property type="entry name" value="SEGREGATION AND CONDENSATION PROTEIN A"/>
    <property type="match status" value="1"/>
</dbReference>
<evidence type="ECO:0000256" key="2">
    <source>
        <dbReference type="SAM" id="MobiDB-lite"/>
    </source>
</evidence>
<feature type="region of interest" description="Disordered" evidence="2">
    <location>
        <begin position="1"/>
        <end position="20"/>
    </location>
</feature>